<keyword evidence="2" id="KW-1185">Reference proteome</keyword>
<gene>
    <name evidence="1" type="ORF">GCM10012280_09740</name>
</gene>
<name>A0A918DSY4_9ACTN</name>
<comment type="caution">
    <text evidence="1">The sequence shown here is derived from an EMBL/GenBank/DDBJ whole genome shotgun (WGS) entry which is preliminary data.</text>
</comment>
<protein>
    <submittedName>
        <fullName evidence="1">Uncharacterized protein</fullName>
    </submittedName>
</protein>
<organism evidence="1 2">
    <name type="scientific">Wenjunlia tyrosinilytica</name>
    <dbReference type="NCBI Taxonomy" id="1544741"/>
    <lineage>
        <taxon>Bacteria</taxon>
        <taxon>Bacillati</taxon>
        <taxon>Actinomycetota</taxon>
        <taxon>Actinomycetes</taxon>
        <taxon>Kitasatosporales</taxon>
        <taxon>Streptomycetaceae</taxon>
        <taxon>Wenjunlia</taxon>
    </lineage>
</organism>
<evidence type="ECO:0000313" key="2">
    <source>
        <dbReference type="Proteomes" id="UP000641932"/>
    </source>
</evidence>
<dbReference type="Proteomes" id="UP000641932">
    <property type="component" value="Unassembled WGS sequence"/>
</dbReference>
<reference evidence="1" key="1">
    <citation type="journal article" date="2014" name="Int. J. Syst. Evol. Microbiol.">
        <title>Complete genome sequence of Corynebacterium casei LMG S-19264T (=DSM 44701T), isolated from a smear-ripened cheese.</title>
        <authorList>
            <consortium name="US DOE Joint Genome Institute (JGI-PGF)"/>
            <person name="Walter F."/>
            <person name="Albersmeier A."/>
            <person name="Kalinowski J."/>
            <person name="Ruckert C."/>
        </authorList>
    </citation>
    <scope>NUCLEOTIDE SEQUENCE</scope>
    <source>
        <strain evidence="1">CGMCC 4.7201</strain>
    </source>
</reference>
<sequence length="62" mass="6255">MTLTVTITLPRLTAVPSKEFLHTAARLSAPAVMAVADAAGVGLVGRVLLSTALTAAQDAARP</sequence>
<dbReference type="RefSeq" id="WP_189130250.1">
    <property type="nucleotide sequence ID" value="NZ_BMMS01000003.1"/>
</dbReference>
<accession>A0A918DSY4</accession>
<reference evidence="1" key="2">
    <citation type="submission" date="2020-09" db="EMBL/GenBank/DDBJ databases">
        <authorList>
            <person name="Sun Q."/>
            <person name="Zhou Y."/>
        </authorList>
    </citation>
    <scope>NUCLEOTIDE SEQUENCE</scope>
    <source>
        <strain evidence="1">CGMCC 4.7201</strain>
    </source>
</reference>
<dbReference type="AlphaFoldDB" id="A0A918DSY4"/>
<proteinExistence type="predicted"/>
<dbReference type="EMBL" id="BMMS01000003">
    <property type="protein sequence ID" value="GGO82647.1"/>
    <property type="molecule type" value="Genomic_DNA"/>
</dbReference>
<evidence type="ECO:0000313" key="1">
    <source>
        <dbReference type="EMBL" id="GGO82647.1"/>
    </source>
</evidence>